<proteinExistence type="predicted"/>
<sequence length="297" mass="32778">MKRNPISMALVLLLTFLLSIGPGNAFAAGTNSAPNERFSNGKYAVEGKVVKVETKQIQSFSGEEANVRIPFSLENVEYYIVSATKKDDGQYYFDYVLTTYNERVVSAPVKYNERDKTLLIKVGTASKDVDLSYTDGERAKANSSITEAPKKDTALENKIQPLAFTTKSGSFQTVWEDPINLNVNSVKDNITFSYDGTTVNYIDGSDNRTWLTASGWYEKSHSINSYYSYLSGKAVNITVATTATYQNDTFCALNTTNVYYNPNAVTGTYIGNISGQVSTNATGGCSSWLHYYNVLDN</sequence>
<dbReference type="Proteomes" id="UP000553776">
    <property type="component" value="Unassembled WGS sequence"/>
</dbReference>
<evidence type="ECO:0000313" key="2">
    <source>
        <dbReference type="EMBL" id="MBB6690701.1"/>
    </source>
</evidence>
<comment type="caution">
    <text evidence="2">The sequence shown here is derived from an EMBL/GenBank/DDBJ whole genome shotgun (WGS) entry which is preliminary data.</text>
</comment>
<accession>A0A841TXN9</accession>
<dbReference type="EMBL" id="JACJVR010000015">
    <property type="protein sequence ID" value="MBB6690701.1"/>
    <property type="molecule type" value="Genomic_DNA"/>
</dbReference>
<keyword evidence="3" id="KW-1185">Reference proteome</keyword>
<reference evidence="2 3" key="1">
    <citation type="submission" date="2020-08" db="EMBL/GenBank/DDBJ databases">
        <title>Cohnella phylogeny.</title>
        <authorList>
            <person name="Dunlap C."/>
        </authorList>
    </citation>
    <scope>NUCLEOTIDE SEQUENCE [LARGE SCALE GENOMIC DNA]</scope>
    <source>
        <strain evidence="2 3">DSM 25239</strain>
    </source>
</reference>
<dbReference type="RefSeq" id="WP_185134726.1">
    <property type="nucleotide sequence ID" value="NZ_JACJVR010000015.1"/>
</dbReference>
<dbReference type="AlphaFoldDB" id="A0A841TXN9"/>
<organism evidence="2 3">
    <name type="scientific">Cohnella xylanilytica</name>
    <dbReference type="NCBI Taxonomy" id="557555"/>
    <lineage>
        <taxon>Bacteria</taxon>
        <taxon>Bacillati</taxon>
        <taxon>Bacillota</taxon>
        <taxon>Bacilli</taxon>
        <taxon>Bacillales</taxon>
        <taxon>Paenibacillaceae</taxon>
        <taxon>Cohnella</taxon>
    </lineage>
</organism>
<keyword evidence="1" id="KW-0732">Signal</keyword>
<evidence type="ECO:0000313" key="3">
    <source>
        <dbReference type="Proteomes" id="UP000553776"/>
    </source>
</evidence>
<gene>
    <name evidence="2" type="ORF">H7B90_04710</name>
</gene>
<feature type="signal peptide" evidence="1">
    <location>
        <begin position="1"/>
        <end position="27"/>
    </location>
</feature>
<feature type="chain" id="PRO_5032847311" evidence="1">
    <location>
        <begin position="28"/>
        <end position="297"/>
    </location>
</feature>
<evidence type="ECO:0000256" key="1">
    <source>
        <dbReference type="SAM" id="SignalP"/>
    </source>
</evidence>
<protein>
    <submittedName>
        <fullName evidence="2">Uncharacterized protein</fullName>
    </submittedName>
</protein>
<name>A0A841TXN9_9BACL</name>